<evidence type="ECO:0000256" key="1">
    <source>
        <dbReference type="SAM" id="SignalP"/>
    </source>
</evidence>
<dbReference type="Pfam" id="PF06585">
    <property type="entry name" value="JHBP"/>
    <property type="match status" value="1"/>
</dbReference>
<accession>A0A6P8W165</accession>
<dbReference type="AlphaFoldDB" id="A0A6P8W165"/>
<dbReference type="SMART" id="SM00700">
    <property type="entry name" value="JHBP"/>
    <property type="match status" value="1"/>
</dbReference>
<dbReference type="OrthoDB" id="6412801at2759"/>
<gene>
    <name evidence="3" type="primary">LOC117563253</name>
</gene>
<dbReference type="GO" id="GO:0008289">
    <property type="term" value="F:lipid binding"/>
    <property type="evidence" value="ECO:0007669"/>
    <property type="project" value="InterPro"/>
</dbReference>
<protein>
    <submittedName>
        <fullName evidence="3">Uncharacterized protein LOC117563253 isoform X1</fullName>
    </submittedName>
</protein>
<dbReference type="InterPro" id="IPR038602">
    <property type="entry name" value="Mite_allergen_7_sf"/>
</dbReference>
<dbReference type="Proteomes" id="UP000515160">
    <property type="component" value="Chromosome 2L"/>
</dbReference>
<name>A0A6P8W165_DROAB</name>
<evidence type="ECO:0000313" key="3">
    <source>
        <dbReference type="RefSeq" id="XP_034097359.1"/>
    </source>
</evidence>
<dbReference type="InterPro" id="IPR017943">
    <property type="entry name" value="Bactericidal_perm-incr_a/b_dom"/>
</dbReference>
<dbReference type="Gene3D" id="3.15.10.30">
    <property type="entry name" value="Haemolymph juvenile hormone binding protein"/>
    <property type="match status" value="1"/>
</dbReference>
<dbReference type="PANTHER" id="PTHR11008:SF13">
    <property type="entry name" value="FI04421P"/>
    <property type="match status" value="1"/>
</dbReference>
<dbReference type="InterPro" id="IPR038606">
    <property type="entry name" value="To_sf"/>
</dbReference>
<sequence length="457" mass="50949">MKTLIILLVALLSLTQTHSQDVNGEHEAFDDDGNDAHNAMATENRVAAQVEALLEHFKQEDPVGLPSSAVEVADPMDCPNVAKSIGVGTLNMMELKAYGLSKFRITSINMDLKDMLVTGHVTLDEMVVKGRYKLAALFSNSNGPCSITLRRVHFTALATLAAQSDGRLAVDQMKTDITFGEMSMDFQNLGFMGSMFQGVLNSAPNLVFDAMKPFMLSDVEKQLSAEIDKFVVEKLGDPRMPNSIRPLDTMIAQTRKQVREYGFDPYHLPDMNRTMGVLSAQLTNTWIRGVSSFYRVGNVTVALVNNTITMRFQVGTQELSGAGQWEVGMGMMSRIGHVQFTVHHLRATLEFSQALDTRQRPLIKDLQLDLGNIQVRCSGAGTLDYVMEFAVNVLPNLLRYQIMDAIENPIKQRVQETLNTIDIEQAIKQWIAKHPTDENSKISFDIKPMLDELKKTM</sequence>
<dbReference type="InterPro" id="IPR010562">
    <property type="entry name" value="Haemolymph_juvenile_hormone-bd"/>
</dbReference>
<proteinExistence type="predicted"/>
<dbReference type="RefSeq" id="XP_034097359.1">
    <property type="nucleotide sequence ID" value="XM_034241468.2"/>
</dbReference>
<dbReference type="Pfam" id="PF16984">
    <property type="entry name" value="Grp7_allergen"/>
    <property type="match status" value="1"/>
</dbReference>
<keyword evidence="1" id="KW-0732">Signal</keyword>
<dbReference type="SUPFAM" id="SSF55394">
    <property type="entry name" value="Bactericidal permeability-increasing protein, BPI"/>
    <property type="match status" value="2"/>
</dbReference>
<feature type="chain" id="PRO_5028320782" evidence="1">
    <location>
        <begin position="20"/>
        <end position="457"/>
    </location>
</feature>
<evidence type="ECO:0000313" key="2">
    <source>
        <dbReference type="Proteomes" id="UP000515160"/>
    </source>
</evidence>
<keyword evidence="2" id="KW-1185">Reference proteome</keyword>
<dbReference type="PANTHER" id="PTHR11008">
    <property type="entry name" value="PROTEIN TAKEOUT-LIKE PROTEIN"/>
    <property type="match status" value="1"/>
</dbReference>
<dbReference type="GeneID" id="117563253"/>
<dbReference type="Gene3D" id="3.15.10.50">
    <property type="match status" value="1"/>
</dbReference>
<reference evidence="3" key="1">
    <citation type="submission" date="2025-08" db="UniProtKB">
        <authorList>
            <consortium name="RefSeq"/>
        </authorList>
    </citation>
    <scope>IDENTIFICATION</scope>
    <source>
        <strain evidence="3">15112-1751.03</strain>
        <tissue evidence="3">Whole Adult</tissue>
    </source>
</reference>
<feature type="signal peptide" evidence="1">
    <location>
        <begin position="1"/>
        <end position="19"/>
    </location>
</feature>
<dbReference type="InterPro" id="IPR020234">
    <property type="entry name" value="Mite_allergen_group-7"/>
</dbReference>
<organism evidence="2 3">
    <name type="scientific">Drosophila albomicans</name>
    <name type="common">Fruit fly</name>
    <dbReference type="NCBI Taxonomy" id="7291"/>
    <lineage>
        <taxon>Eukaryota</taxon>
        <taxon>Metazoa</taxon>
        <taxon>Ecdysozoa</taxon>
        <taxon>Arthropoda</taxon>
        <taxon>Hexapoda</taxon>
        <taxon>Insecta</taxon>
        <taxon>Pterygota</taxon>
        <taxon>Neoptera</taxon>
        <taxon>Endopterygota</taxon>
        <taxon>Diptera</taxon>
        <taxon>Brachycera</taxon>
        <taxon>Muscomorpha</taxon>
        <taxon>Ephydroidea</taxon>
        <taxon>Drosophilidae</taxon>
        <taxon>Drosophila</taxon>
    </lineage>
</organism>